<keyword evidence="3" id="KW-0456">Lyase</keyword>
<evidence type="ECO:0000259" key="2">
    <source>
        <dbReference type="Pfam" id="PF00266"/>
    </source>
</evidence>
<comment type="caution">
    <text evidence="3">The sequence shown here is derived from an EMBL/GenBank/DDBJ whole genome shotgun (WGS) entry which is preliminary data.</text>
</comment>
<dbReference type="EMBL" id="PYGK01000020">
    <property type="protein sequence ID" value="PSL22842.1"/>
    <property type="molecule type" value="Genomic_DNA"/>
</dbReference>
<organism evidence="3 4">
    <name type="scientific">Chitinophaga ginsengisoli</name>
    <dbReference type="NCBI Taxonomy" id="363837"/>
    <lineage>
        <taxon>Bacteria</taxon>
        <taxon>Pseudomonadati</taxon>
        <taxon>Bacteroidota</taxon>
        <taxon>Chitinophagia</taxon>
        <taxon>Chitinophagales</taxon>
        <taxon>Chitinophagaceae</taxon>
        <taxon>Chitinophaga</taxon>
    </lineage>
</organism>
<evidence type="ECO:0000256" key="1">
    <source>
        <dbReference type="ARBA" id="ARBA00022898"/>
    </source>
</evidence>
<dbReference type="SUPFAM" id="SSF53383">
    <property type="entry name" value="PLP-dependent transferases"/>
    <property type="match status" value="1"/>
</dbReference>
<dbReference type="Gene3D" id="3.40.640.10">
    <property type="entry name" value="Type I PLP-dependent aspartate aminotransferase-like (Major domain)"/>
    <property type="match status" value="1"/>
</dbReference>
<name>A0A2P8FMA7_9BACT</name>
<accession>A0A2P8FMA7</accession>
<dbReference type="InterPro" id="IPR000192">
    <property type="entry name" value="Aminotrans_V_dom"/>
</dbReference>
<dbReference type="InterPro" id="IPR015424">
    <property type="entry name" value="PyrdxlP-dep_Trfase"/>
</dbReference>
<dbReference type="GO" id="GO:0016829">
    <property type="term" value="F:lyase activity"/>
    <property type="evidence" value="ECO:0007669"/>
    <property type="project" value="UniProtKB-KW"/>
</dbReference>
<evidence type="ECO:0000313" key="4">
    <source>
        <dbReference type="Proteomes" id="UP000240978"/>
    </source>
</evidence>
<dbReference type="InterPro" id="IPR015422">
    <property type="entry name" value="PyrdxlP-dep_Trfase_small"/>
</dbReference>
<keyword evidence="1" id="KW-0663">Pyridoxal phosphate</keyword>
<evidence type="ECO:0000313" key="3">
    <source>
        <dbReference type="EMBL" id="PSL22842.1"/>
    </source>
</evidence>
<dbReference type="Gene3D" id="3.90.1150.10">
    <property type="entry name" value="Aspartate Aminotransferase, domain 1"/>
    <property type="match status" value="1"/>
</dbReference>
<dbReference type="PANTHER" id="PTHR43586">
    <property type="entry name" value="CYSTEINE DESULFURASE"/>
    <property type="match status" value="1"/>
</dbReference>
<sequence>MVPLSMSRESGLEDYFSSYRENIIGLQQHFESPFGIRRIIYADWTASGRCYGPIEHYIQREILPFVGNTHTTTTVTGSSMSNAYEEAKHVIKKHVNASADDVLLFCGSGMTAAVNKLQRILGMRVPERIATYTGGEWLSCDEALQPVVFVTHMEHHSNHISWLETIARVEIIQMGEDGHVDMAHFRFLLEQFKDRVYKIAAVTACSNVTGIRTDYHEIARLIHAHGGWCFVDFACSAAYCEIDMHPAESGAHLDAIYFSCHKFLGGPGTPGVLLFNRQLYSNAVPDQPGGGTVKYTNPWGAREYVTDIEQREDSGTPPFLQGIKAAMCIRLKEEMGVAHMLKREEELLAVIFQRLSDMKHIQILQANVTKRLGVISFMVTGAHYNLVVRLLNDRFGIQMRGGCSCAGTYGHMLLDVDKARSYAIRDSIRAGDLSCKPGWVRLSIHPTMTNAEINFILDAIEITVANIQEWEKDYYYDSSSNEYFFKGDAGWEHKKVADWFDVARWMDIAV</sequence>
<dbReference type="InterPro" id="IPR015421">
    <property type="entry name" value="PyrdxlP-dep_Trfase_major"/>
</dbReference>
<dbReference type="OrthoDB" id="9804366at2"/>
<reference evidence="3 4" key="1">
    <citation type="submission" date="2018-03" db="EMBL/GenBank/DDBJ databases">
        <title>Genomic Encyclopedia of Archaeal and Bacterial Type Strains, Phase II (KMG-II): from individual species to whole genera.</title>
        <authorList>
            <person name="Goeker M."/>
        </authorList>
    </citation>
    <scope>NUCLEOTIDE SEQUENCE [LARGE SCALE GENOMIC DNA]</scope>
    <source>
        <strain evidence="3 4">DSM 18107</strain>
    </source>
</reference>
<protein>
    <submittedName>
        <fullName evidence="3">Selenocysteine lyase/cysteine desulfurase</fullName>
    </submittedName>
</protein>
<gene>
    <name evidence="3" type="ORF">CLV42_120104</name>
</gene>
<proteinExistence type="predicted"/>
<dbReference type="Pfam" id="PF00266">
    <property type="entry name" value="Aminotran_5"/>
    <property type="match status" value="1"/>
</dbReference>
<dbReference type="Proteomes" id="UP000240978">
    <property type="component" value="Unassembled WGS sequence"/>
</dbReference>
<dbReference type="AlphaFoldDB" id="A0A2P8FMA7"/>
<dbReference type="RefSeq" id="WP_106605775.1">
    <property type="nucleotide sequence ID" value="NZ_PYGK01000020.1"/>
</dbReference>
<keyword evidence="4" id="KW-1185">Reference proteome</keyword>
<feature type="domain" description="Aminotransferase class V" evidence="2">
    <location>
        <begin position="43"/>
        <end position="454"/>
    </location>
</feature>
<dbReference type="PANTHER" id="PTHR43586:SF8">
    <property type="entry name" value="CYSTEINE DESULFURASE 1, CHLOROPLASTIC"/>
    <property type="match status" value="1"/>
</dbReference>